<keyword evidence="2" id="KW-0378">Hydrolase</keyword>
<gene>
    <name evidence="2" type="ORF">H0266_16995</name>
</gene>
<name>A0A838CX14_9BACI</name>
<dbReference type="InterPro" id="IPR029058">
    <property type="entry name" value="AB_hydrolase_fold"/>
</dbReference>
<evidence type="ECO:0000313" key="2">
    <source>
        <dbReference type="EMBL" id="MBA2176587.1"/>
    </source>
</evidence>
<evidence type="ECO:0000259" key="1">
    <source>
        <dbReference type="Pfam" id="PF12697"/>
    </source>
</evidence>
<dbReference type="Gene3D" id="3.40.50.1820">
    <property type="entry name" value="alpha/beta hydrolase"/>
    <property type="match status" value="1"/>
</dbReference>
<dbReference type="InterPro" id="IPR000073">
    <property type="entry name" value="AB_hydrolase_1"/>
</dbReference>
<reference evidence="2 3" key="1">
    <citation type="journal article" date="2004" name="Extremophiles">
        <title>Halobacillus locisalis sp. nov., a halophilic bacterium isolated from a marine solar saltern of the Yellow Sea in Korea.</title>
        <authorList>
            <person name="Yoon J.H."/>
            <person name="Kang K.H."/>
            <person name="Oh T.K."/>
            <person name="Park Y.H."/>
        </authorList>
    </citation>
    <scope>NUCLEOTIDE SEQUENCE [LARGE SCALE GENOMIC DNA]</scope>
    <source>
        <strain evidence="2 3">KCTC 3788</strain>
    </source>
</reference>
<protein>
    <submittedName>
        <fullName evidence="2">Alpha/beta fold hydrolase</fullName>
    </submittedName>
</protein>
<organism evidence="2 3">
    <name type="scientific">Halobacillus locisalis</name>
    <dbReference type="NCBI Taxonomy" id="220753"/>
    <lineage>
        <taxon>Bacteria</taxon>
        <taxon>Bacillati</taxon>
        <taxon>Bacillota</taxon>
        <taxon>Bacilli</taxon>
        <taxon>Bacillales</taxon>
        <taxon>Bacillaceae</taxon>
        <taxon>Halobacillus</taxon>
    </lineage>
</organism>
<dbReference type="SUPFAM" id="SSF53474">
    <property type="entry name" value="alpha/beta-Hydrolases"/>
    <property type="match status" value="1"/>
</dbReference>
<proteinExistence type="predicted"/>
<dbReference type="RefSeq" id="WP_181473649.1">
    <property type="nucleotide sequence ID" value="NZ_JACEFG010000004.1"/>
</dbReference>
<dbReference type="GO" id="GO:0016787">
    <property type="term" value="F:hydrolase activity"/>
    <property type="evidence" value="ECO:0007669"/>
    <property type="project" value="UniProtKB-KW"/>
</dbReference>
<dbReference type="EMBL" id="JACEFG010000004">
    <property type="protein sequence ID" value="MBA2176587.1"/>
    <property type="molecule type" value="Genomic_DNA"/>
</dbReference>
<evidence type="ECO:0000313" key="3">
    <source>
        <dbReference type="Proteomes" id="UP000571017"/>
    </source>
</evidence>
<dbReference type="AlphaFoldDB" id="A0A838CX14"/>
<keyword evidence="3" id="KW-1185">Reference proteome</keyword>
<dbReference type="Proteomes" id="UP000571017">
    <property type="component" value="Unassembled WGS sequence"/>
</dbReference>
<dbReference type="PRINTS" id="PR00111">
    <property type="entry name" value="ABHYDROLASE"/>
</dbReference>
<dbReference type="PANTHER" id="PTHR43798">
    <property type="entry name" value="MONOACYLGLYCEROL LIPASE"/>
    <property type="match status" value="1"/>
</dbReference>
<comment type="caution">
    <text evidence="2">The sequence shown here is derived from an EMBL/GenBank/DDBJ whole genome shotgun (WGS) entry which is preliminary data.</text>
</comment>
<sequence>MEKLYMVHGFMGTGETHFNQQIEYFNEKYEVVALDLPGHGTNGTQYENDYFQQTLEWLRDYIEEHGAGFILGLSLGASLAIHTAIRFPSLVKGVVLTGYIPFVPDYLQPLMEKQYDQFLHIENHAPDTADHFENLHGEKWKQTLRSVLYMMTFEYPAISDQQLLQVENILLLNGDQERHEVEATTYLKQLNDEISVGVIPGAGHTANMDSPQVFNRNVEGWLQLHV</sequence>
<accession>A0A838CX14</accession>
<feature type="domain" description="AB hydrolase-1" evidence="1">
    <location>
        <begin position="6"/>
        <end position="215"/>
    </location>
</feature>
<dbReference type="InterPro" id="IPR050266">
    <property type="entry name" value="AB_hydrolase_sf"/>
</dbReference>
<dbReference type="Pfam" id="PF12697">
    <property type="entry name" value="Abhydrolase_6"/>
    <property type="match status" value="1"/>
</dbReference>